<evidence type="ECO:0000313" key="2">
    <source>
        <dbReference type="Proteomes" id="UP000031843"/>
    </source>
</evidence>
<dbReference type="Proteomes" id="UP000031843">
    <property type="component" value="Chromosome main"/>
</dbReference>
<name>A0A0C4YE82_9BURK</name>
<dbReference type="RefSeq" id="WP_043349995.1">
    <property type="nucleotide sequence ID" value="NZ_CP010536.1"/>
</dbReference>
<dbReference type="AlphaFoldDB" id="A0A0C4YE82"/>
<protein>
    <recommendedName>
        <fullName evidence="3">DUF3077 domain-containing protein</fullName>
    </recommendedName>
</protein>
<dbReference type="EMBL" id="CP010536">
    <property type="protein sequence ID" value="AJG21108.1"/>
    <property type="molecule type" value="Genomic_DNA"/>
</dbReference>
<dbReference type="OrthoDB" id="9899181at2"/>
<gene>
    <name evidence="1" type="ORF">RR42_m3748</name>
</gene>
<accession>A0A0C4YE82</accession>
<organism evidence="1 2">
    <name type="scientific">Cupriavidus basilensis</name>
    <dbReference type="NCBI Taxonomy" id="68895"/>
    <lineage>
        <taxon>Bacteria</taxon>
        <taxon>Pseudomonadati</taxon>
        <taxon>Pseudomonadota</taxon>
        <taxon>Betaproteobacteria</taxon>
        <taxon>Burkholderiales</taxon>
        <taxon>Burkholderiaceae</taxon>
        <taxon>Cupriavidus</taxon>
    </lineage>
</organism>
<reference evidence="1 2" key="1">
    <citation type="journal article" date="2015" name="Genome Announc.">
        <title>Complete Genome Sequence of Cupriavidus basilensis 4G11, Isolated from the Oak Ridge Field Research Center Site.</title>
        <authorList>
            <person name="Ray J."/>
            <person name="Waters R.J."/>
            <person name="Skerker J.M."/>
            <person name="Kuehl J.V."/>
            <person name="Price M.N."/>
            <person name="Huang J."/>
            <person name="Chakraborty R."/>
            <person name="Arkin A.P."/>
            <person name="Deutschbauer A."/>
        </authorList>
    </citation>
    <scope>NUCLEOTIDE SEQUENCE [LARGE SCALE GENOMIC DNA]</scope>
    <source>
        <strain evidence="1">4G11</strain>
    </source>
</reference>
<sequence length="96" mass="9962">MCKHPHYNISAEQTGRDIFVTAHAAAESPLSLAAEKAAQLNALLSVAIENAAGGTLANLTEETQGHLLSLAATLANEALVLSELAVLRDLEGTRDG</sequence>
<dbReference type="KEGG" id="cbw:RR42_m3748"/>
<evidence type="ECO:0000313" key="1">
    <source>
        <dbReference type="EMBL" id="AJG21108.1"/>
    </source>
</evidence>
<evidence type="ECO:0008006" key="3">
    <source>
        <dbReference type="Google" id="ProtNLM"/>
    </source>
</evidence>
<proteinExistence type="predicted"/>
<keyword evidence="2" id="KW-1185">Reference proteome</keyword>